<dbReference type="FunFam" id="3.20.20.70:FF:000044">
    <property type="entry name" value="Deoxyribose-phosphate aldolase"/>
    <property type="match status" value="1"/>
</dbReference>
<dbReference type="Proteomes" id="UP000184171">
    <property type="component" value="Unassembled WGS sequence"/>
</dbReference>
<dbReference type="EC" id="4.1.2.4" evidence="7"/>
<dbReference type="HAMAP" id="MF_00114">
    <property type="entry name" value="DeoC_type1"/>
    <property type="match status" value="1"/>
</dbReference>
<dbReference type="InterPro" id="IPR013785">
    <property type="entry name" value="Aldolase_TIM"/>
</dbReference>
<dbReference type="SMART" id="SM01133">
    <property type="entry name" value="DeoC"/>
    <property type="match status" value="1"/>
</dbReference>
<organism evidence="8 9">
    <name type="scientific">Malonomonas rubra DSM 5091</name>
    <dbReference type="NCBI Taxonomy" id="1122189"/>
    <lineage>
        <taxon>Bacteria</taxon>
        <taxon>Pseudomonadati</taxon>
        <taxon>Thermodesulfobacteriota</taxon>
        <taxon>Desulfuromonadia</taxon>
        <taxon>Desulfuromonadales</taxon>
        <taxon>Geopsychrobacteraceae</taxon>
        <taxon>Malonomonas</taxon>
    </lineage>
</organism>
<comment type="similarity">
    <text evidence="1 7">Belongs to the DeoC/FbaB aldolase family. DeoC type 1 subfamily.</text>
</comment>
<dbReference type="AlphaFoldDB" id="A0A1M6BY04"/>
<dbReference type="InterPro" id="IPR002915">
    <property type="entry name" value="DeoC/FbaB/LacD_aldolase"/>
</dbReference>
<keyword evidence="9" id="KW-1185">Reference proteome</keyword>
<keyword evidence="3 7" id="KW-0456">Lyase</keyword>
<dbReference type="GO" id="GO:0005737">
    <property type="term" value="C:cytoplasm"/>
    <property type="evidence" value="ECO:0007669"/>
    <property type="project" value="UniProtKB-SubCell"/>
</dbReference>
<accession>A0A1M6BY04</accession>
<feature type="active site" description="Proton donor/acceptor" evidence="7">
    <location>
        <position position="181"/>
    </location>
</feature>
<proteinExistence type="inferred from homology"/>
<sequence length="223" mass="23378">MNSPAGFIDHTLLKPDATESQFAVLCEEAVEHDFASVCVPPLFVPFVANQLYGSSVKVCTVVGFPCGYNSLRQKVAETAELVAAGADEIDMVISLGNLLAGHSSLVEEEIAQVVLAAEQNPVKVIIECCYLCPDLIRNATQLVVSAGAAYVKTSTGFGPSGAKVEDVALMSEVANGRVGVKAAGGIRDLKVLQQMTAAGATRIGTSSGVAIMQEWQKQTYGAR</sequence>
<dbReference type="GO" id="GO:0016052">
    <property type="term" value="P:carbohydrate catabolic process"/>
    <property type="evidence" value="ECO:0007669"/>
    <property type="project" value="TreeGrafter"/>
</dbReference>
<dbReference type="RefSeq" id="WP_072905011.1">
    <property type="nucleotide sequence ID" value="NZ_FQZT01000001.1"/>
</dbReference>
<dbReference type="SUPFAM" id="SSF51569">
    <property type="entry name" value="Aldolase"/>
    <property type="match status" value="1"/>
</dbReference>
<feature type="active site" description="Schiff-base intermediate with acetaldehyde" evidence="7">
    <location>
        <position position="152"/>
    </location>
</feature>
<keyword evidence="2 7" id="KW-0963">Cytoplasm</keyword>
<dbReference type="InterPro" id="IPR011343">
    <property type="entry name" value="DeoC"/>
</dbReference>
<evidence type="ECO:0000256" key="5">
    <source>
        <dbReference type="ARBA" id="ARBA00048791"/>
    </source>
</evidence>
<dbReference type="Gene3D" id="3.20.20.70">
    <property type="entry name" value="Aldolase class I"/>
    <property type="match status" value="1"/>
</dbReference>
<dbReference type="GO" id="GO:0006018">
    <property type="term" value="P:2-deoxyribose 1-phosphate catabolic process"/>
    <property type="evidence" value="ECO:0007669"/>
    <property type="project" value="UniProtKB-UniRule"/>
</dbReference>
<comment type="catalytic activity">
    <reaction evidence="5 7">
        <text>2-deoxy-D-ribose 5-phosphate = D-glyceraldehyde 3-phosphate + acetaldehyde</text>
        <dbReference type="Rhea" id="RHEA:12821"/>
        <dbReference type="ChEBI" id="CHEBI:15343"/>
        <dbReference type="ChEBI" id="CHEBI:59776"/>
        <dbReference type="ChEBI" id="CHEBI:62877"/>
        <dbReference type="EC" id="4.1.2.4"/>
    </reaction>
</comment>
<evidence type="ECO:0000256" key="6">
    <source>
        <dbReference type="ARBA" id="ARBA00056337"/>
    </source>
</evidence>
<dbReference type="GO" id="GO:0009264">
    <property type="term" value="P:deoxyribonucleotide catabolic process"/>
    <property type="evidence" value="ECO:0007669"/>
    <property type="project" value="UniProtKB-UniRule"/>
</dbReference>
<evidence type="ECO:0000256" key="4">
    <source>
        <dbReference type="ARBA" id="ARBA00023270"/>
    </source>
</evidence>
<protein>
    <recommendedName>
        <fullName evidence="7">Deoxyribose-phosphate aldolase</fullName>
        <shortName evidence="7">DERA</shortName>
        <ecNumber evidence="7">4.1.2.4</ecNumber>
    </recommendedName>
    <alternativeName>
        <fullName evidence="7">2-deoxy-D-ribose 5-phosphate aldolase</fullName>
    </alternativeName>
    <alternativeName>
        <fullName evidence="7">Phosphodeoxyriboaldolase</fullName>
        <shortName evidence="7">Deoxyriboaldolase</shortName>
    </alternativeName>
</protein>
<dbReference type="EMBL" id="FQZT01000001">
    <property type="protein sequence ID" value="SHI53590.1"/>
    <property type="molecule type" value="Genomic_DNA"/>
</dbReference>
<evidence type="ECO:0000256" key="7">
    <source>
        <dbReference type="HAMAP-Rule" id="MF_00114"/>
    </source>
</evidence>
<dbReference type="STRING" id="1122189.SAMN02745165_00338"/>
<dbReference type="PANTHER" id="PTHR10889:SF1">
    <property type="entry name" value="DEOXYRIBOSE-PHOSPHATE ALDOLASE"/>
    <property type="match status" value="1"/>
</dbReference>
<reference evidence="8 9" key="1">
    <citation type="submission" date="2016-11" db="EMBL/GenBank/DDBJ databases">
        <authorList>
            <person name="Jaros S."/>
            <person name="Januszkiewicz K."/>
            <person name="Wedrychowicz H."/>
        </authorList>
    </citation>
    <scope>NUCLEOTIDE SEQUENCE [LARGE SCALE GENOMIC DNA]</scope>
    <source>
        <strain evidence="8 9">DSM 5091</strain>
    </source>
</reference>
<feature type="active site" description="Proton donor/acceptor" evidence="7">
    <location>
        <position position="90"/>
    </location>
</feature>
<comment type="pathway">
    <text evidence="7">Carbohydrate degradation; 2-deoxy-D-ribose 1-phosphate degradation; D-glyceraldehyde 3-phosphate and acetaldehyde from 2-deoxy-alpha-D-ribose 1-phosphate: step 2/2.</text>
</comment>
<dbReference type="UniPathway" id="UPA00002">
    <property type="reaction ID" value="UER00468"/>
</dbReference>
<dbReference type="NCBIfam" id="TIGR00126">
    <property type="entry name" value="deoC"/>
    <property type="match status" value="1"/>
</dbReference>
<dbReference type="GO" id="GO:0004139">
    <property type="term" value="F:deoxyribose-phosphate aldolase activity"/>
    <property type="evidence" value="ECO:0007669"/>
    <property type="project" value="UniProtKB-UniRule"/>
</dbReference>
<evidence type="ECO:0000256" key="3">
    <source>
        <dbReference type="ARBA" id="ARBA00023239"/>
    </source>
</evidence>
<comment type="subcellular location">
    <subcellularLocation>
        <location evidence="7">Cytoplasm</location>
    </subcellularLocation>
</comment>
<dbReference type="Pfam" id="PF01791">
    <property type="entry name" value="DeoC"/>
    <property type="match status" value="1"/>
</dbReference>
<evidence type="ECO:0000313" key="9">
    <source>
        <dbReference type="Proteomes" id="UP000184171"/>
    </source>
</evidence>
<gene>
    <name evidence="7" type="primary">deoC</name>
    <name evidence="8" type="ORF">SAMN02745165_00338</name>
</gene>
<dbReference type="OrthoDB" id="9774832at2"/>
<evidence type="ECO:0000256" key="1">
    <source>
        <dbReference type="ARBA" id="ARBA00010936"/>
    </source>
</evidence>
<evidence type="ECO:0000256" key="2">
    <source>
        <dbReference type="ARBA" id="ARBA00022490"/>
    </source>
</evidence>
<dbReference type="InterPro" id="IPR028581">
    <property type="entry name" value="DeoC_typeI"/>
</dbReference>
<dbReference type="CDD" id="cd00959">
    <property type="entry name" value="DeoC"/>
    <property type="match status" value="1"/>
</dbReference>
<keyword evidence="4 7" id="KW-0704">Schiff base</keyword>
<name>A0A1M6BY04_MALRU</name>
<dbReference type="PIRSF" id="PIRSF001357">
    <property type="entry name" value="DeoC"/>
    <property type="match status" value="1"/>
</dbReference>
<dbReference type="PANTHER" id="PTHR10889">
    <property type="entry name" value="DEOXYRIBOSE-PHOSPHATE ALDOLASE"/>
    <property type="match status" value="1"/>
</dbReference>
<evidence type="ECO:0000313" key="8">
    <source>
        <dbReference type="EMBL" id="SHI53590.1"/>
    </source>
</evidence>
<comment type="function">
    <text evidence="6 7">Catalyzes a reversible aldol reaction between acetaldehyde and D-glyceraldehyde 3-phosphate to generate 2-deoxy-D-ribose 5-phosphate.</text>
</comment>